<feature type="domain" description="DDB1- and CUL4-associated factor 12 beta-propeller" evidence="1">
    <location>
        <begin position="71"/>
        <end position="182"/>
    </location>
</feature>
<dbReference type="InterPro" id="IPR015943">
    <property type="entry name" value="WD40/YVTN_repeat-like_dom_sf"/>
</dbReference>
<dbReference type="Gene3D" id="2.130.10.10">
    <property type="entry name" value="YVTN repeat-like/Quinoprotein amine dehydrogenase"/>
    <property type="match status" value="1"/>
</dbReference>
<dbReference type="AlphaFoldDB" id="A0A0L7L0K8"/>
<comment type="caution">
    <text evidence="2">The sequence shown here is derived from an EMBL/GenBank/DDBJ whole genome shotgun (WGS) entry which is preliminary data.</text>
</comment>
<protein>
    <submittedName>
        <fullName evidence="2">Putative ddb1-and cul4-associated factor 12</fullName>
    </submittedName>
</protein>
<reference evidence="2 3" key="1">
    <citation type="journal article" date="2015" name="Genome Biol. Evol.">
        <title>The genome of winter moth (Operophtera brumata) provides a genomic perspective on sexual dimorphism and phenology.</title>
        <authorList>
            <person name="Derks M.F."/>
            <person name="Smit S."/>
            <person name="Salis L."/>
            <person name="Schijlen E."/>
            <person name="Bossers A."/>
            <person name="Mateman C."/>
            <person name="Pijl A.S."/>
            <person name="de Ridder D."/>
            <person name="Groenen M.A."/>
            <person name="Visser M.E."/>
            <person name="Megens H.J."/>
        </authorList>
    </citation>
    <scope>NUCLEOTIDE SEQUENCE [LARGE SCALE GENOMIC DNA]</scope>
    <source>
        <strain evidence="2">WM2013NL</strain>
        <tissue evidence="2">Head and thorax</tissue>
    </source>
</reference>
<evidence type="ECO:0000259" key="1">
    <source>
        <dbReference type="Pfam" id="PF23760"/>
    </source>
</evidence>
<dbReference type="InterPro" id="IPR056151">
    <property type="entry name" value="Beta-prop_DCAF12"/>
</dbReference>
<gene>
    <name evidence="2" type="ORF">OBRU01_17702</name>
</gene>
<organism evidence="2 3">
    <name type="scientific">Operophtera brumata</name>
    <name type="common">Winter moth</name>
    <name type="synonym">Phalaena brumata</name>
    <dbReference type="NCBI Taxonomy" id="104452"/>
    <lineage>
        <taxon>Eukaryota</taxon>
        <taxon>Metazoa</taxon>
        <taxon>Ecdysozoa</taxon>
        <taxon>Arthropoda</taxon>
        <taxon>Hexapoda</taxon>
        <taxon>Insecta</taxon>
        <taxon>Pterygota</taxon>
        <taxon>Neoptera</taxon>
        <taxon>Endopterygota</taxon>
        <taxon>Lepidoptera</taxon>
        <taxon>Glossata</taxon>
        <taxon>Ditrysia</taxon>
        <taxon>Geometroidea</taxon>
        <taxon>Geometridae</taxon>
        <taxon>Larentiinae</taxon>
        <taxon>Operophtera</taxon>
    </lineage>
</organism>
<evidence type="ECO:0000313" key="2">
    <source>
        <dbReference type="EMBL" id="KOB69033.1"/>
    </source>
</evidence>
<dbReference type="STRING" id="104452.A0A0L7L0K8"/>
<dbReference type="Proteomes" id="UP000037510">
    <property type="component" value="Unassembled WGS sequence"/>
</dbReference>
<dbReference type="Pfam" id="PF23760">
    <property type="entry name" value="Beta-prop_DCAF12"/>
    <property type="match status" value="1"/>
</dbReference>
<dbReference type="InterPro" id="IPR036322">
    <property type="entry name" value="WD40_repeat_dom_sf"/>
</dbReference>
<sequence>MAQTVRRAIEGRYPSCYVSSRIEERRAKARALRAEQQRKLEKPEDFVCYSDSDSEEETPTQQHKILSTSYNFILDMCWLDDEFLVTGSRDSKLALWRAPQVATTPDYYIAPQAVKDCRSGIKVRALTFNAKWREIAALTLNGYIHVFNAETFRQTLSRKLPSCQDLVCLATQVNTLLQYTITDEHHEVSGQVSEP</sequence>
<name>A0A0L7L0K8_OPEBR</name>
<dbReference type="EMBL" id="JTDY01003769">
    <property type="protein sequence ID" value="KOB69033.1"/>
    <property type="molecule type" value="Genomic_DNA"/>
</dbReference>
<proteinExistence type="predicted"/>
<dbReference type="SUPFAM" id="SSF50978">
    <property type="entry name" value="WD40 repeat-like"/>
    <property type="match status" value="1"/>
</dbReference>
<accession>A0A0L7L0K8</accession>
<evidence type="ECO:0000313" key="3">
    <source>
        <dbReference type="Proteomes" id="UP000037510"/>
    </source>
</evidence>
<keyword evidence="3" id="KW-1185">Reference proteome</keyword>